<gene>
    <name evidence="11" type="ORF">AB447_223570</name>
    <name evidence="12" type="ORF">P8828_19800</name>
</gene>
<comment type="pathway">
    <text evidence="2">Cell wall biogenesis; peptidoglycan biosynthesis.</text>
</comment>
<dbReference type="Gene3D" id="3.40.710.10">
    <property type="entry name" value="DD-peptidase/beta-lactamase superfamily"/>
    <property type="match status" value="1"/>
</dbReference>
<feature type="domain" description="NTF2-like N-terminal transpeptidase" evidence="10">
    <location>
        <begin position="26"/>
        <end position="147"/>
    </location>
</feature>
<protein>
    <recommendedName>
        <fullName evidence="4">serine-type D-Ala-D-Ala carboxypeptidase</fullName>
        <ecNumber evidence="4">3.4.16.4</ecNumber>
    </recommendedName>
</protein>
<dbReference type="RefSeq" id="WP_057957698.1">
    <property type="nucleotide sequence ID" value="NZ_CP023481.1"/>
</dbReference>
<comment type="catalytic activity">
    <reaction evidence="6">
        <text>Preferential cleavage: (Ac)2-L-Lys-D-Ala-|-D-Ala. Also transpeptidation of peptidyl-alanyl moieties that are N-acyl substituents of D-alanine.</text>
        <dbReference type="EC" id="3.4.16.4"/>
    </reaction>
</comment>
<sequence>MKKRIIHLFMAAGFLLLAGACSNSPTAKESMDQYVDKWNKQNFAEMYDQLSAEAQKSISKDDFIKRNKSIYEDVGVADLKVTTGDQDEKEKDKKDSQTVPYKVSMNTLAGPVSFEGKAKLVKEKKDGKTSWNINWNPSFIFSQLKKGETVRITAEEPVRGNIYDRNGKALATNAKVPEIGVVRGELGDHKDAVLKKLAGLLDMEKGDIEKQLSASWVQNDSFVPLKKVKPDEKELIKKATSLPGVLKQDTTSRYYPYGEAAAHLTGYIRPITDEELKQNKDNYSQHSMLGIVGLEHIYEKQLRGEIGWSISIPESGATIASKAAKDGTDIHTTIDVKKQQEIYSQLKNDSGAAVALQPQTGETLALVSAPSYDPNGFLFGWKKGEWEKLNKDSAAPFTAKFNKTYAPGSTIKPITAAIGLNNGAIKADEKKHIVGKEWQKDSSWGGYKVARVSEQLSDVDLENALITSDNIYFAQTAIDTGRDKFVEGLKSFGFEEKLGYEFPTTASSIANDGIDSDILLGDTAYGQGQMLMSPIHLAAAYTPFINDGNLIKPRLIKTDGDEKEIWHKNLVTADEAAAITKGLKGVVDDPRGSAYKPVVKGLSIAGKTGTAELKKKKGEKGKENGWFTAYDYKKKDLLVTMMVEDVSNRGGSSYVVNKVKQLFK</sequence>
<evidence type="ECO:0000256" key="4">
    <source>
        <dbReference type="ARBA" id="ARBA00012448"/>
    </source>
</evidence>
<comment type="similarity">
    <text evidence="3">Belongs to the transpeptidase family.</text>
</comment>
<evidence type="ECO:0000256" key="6">
    <source>
        <dbReference type="ARBA" id="ARBA00034000"/>
    </source>
</evidence>
<keyword evidence="7" id="KW-0732">Signal</keyword>
<dbReference type="Gene3D" id="3.10.450.100">
    <property type="entry name" value="NTF2-like, domain 1"/>
    <property type="match status" value="1"/>
</dbReference>
<dbReference type="STRING" id="1664069.BGLY_1441"/>
<dbReference type="Pfam" id="PF03717">
    <property type="entry name" value="PBP_dimer"/>
    <property type="match status" value="1"/>
</dbReference>
<dbReference type="EMBL" id="JARRTL010000026">
    <property type="protein sequence ID" value="MEC0487002.1"/>
    <property type="molecule type" value="Genomic_DNA"/>
</dbReference>
<evidence type="ECO:0000313" key="11">
    <source>
        <dbReference type="EMBL" id="KRT91429.1"/>
    </source>
</evidence>
<feature type="chain" id="PRO_5013467832" description="serine-type D-Ala-D-Ala carboxypeptidase" evidence="7">
    <location>
        <begin position="28"/>
        <end position="664"/>
    </location>
</feature>
<dbReference type="EMBL" id="LECW02000036">
    <property type="protein sequence ID" value="KRT91429.1"/>
    <property type="molecule type" value="Genomic_DNA"/>
</dbReference>
<evidence type="ECO:0000259" key="9">
    <source>
        <dbReference type="Pfam" id="PF03717"/>
    </source>
</evidence>
<dbReference type="InterPro" id="IPR001460">
    <property type="entry name" value="PCN-bd_Tpept"/>
</dbReference>
<dbReference type="Gene3D" id="3.90.1310.10">
    <property type="entry name" value="Penicillin-binding protein 2a (Domain 2)"/>
    <property type="match status" value="1"/>
</dbReference>
<dbReference type="GO" id="GO:0005886">
    <property type="term" value="C:plasma membrane"/>
    <property type="evidence" value="ECO:0007669"/>
    <property type="project" value="TreeGrafter"/>
</dbReference>
<keyword evidence="14" id="KW-1185">Reference proteome</keyword>
<evidence type="ECO:0000256" key="2">
    <source>
        <dbReference type="ARBA" id="ARBA00004752"/>
    </source>
</evidence>
<comment type="caution">
    <text evidence="11">The sequence shown here is derived from an EMBL/GenBank/DDBJ whole genome shotgun (WGS) entry which is preliminary data.</text>
</comment>
<dbReference type="GO" id="GO:0009252">
    <property type="term" value="P:peptidoglycan biosynthetic process"/>
    <property type="evidence" value="ECO:0007669"/>
    <property type="project" value="UniProtKB-UniPathway"/>
</dbReference>
<dbReference type="AlphaFoldDB" id="A0A0T6BLF8"/>
<reference evidence="12 14" key="3">
    <citation type="submission" date="2023-03" db="EMBL/GenBank/DDBJ databases">
        <title>Agriculturally important microbes genome sequencing.</title>
        <authorList>
            <person name="Dunlap C."/>
        </authorList>
    </citation>
    <scope>NUCLEOTIDE SEQUENCE [LARGE SCALE GENOMIC DNA]</scope>
    <source>
        <strain evidence="12 14">CBP-3203</strain>
    </source>
</reference>
<dbReference type="GO" id="GO:0071972">
    <property type="term" value="F:peptidoglycan L,D-transpeptidase activity"/>
    <property type="evidence" value="ECO:0007669"/>
    <property type="project" value="TreeGrafter"/>
</dbReference>
<dbReference type="InterPro" id="IPR032710">
    <property type="entry name" value="NTF2-like_dom_sf"/>
</dbReference>
<dbReference type="PANTHER" id="PTHR30627:SF25">
    <property type="entry name" value="PENICILLIN-BINDING PROTEIN 3"/>
    <property type="match status" value="1"/>
</dbReference>
<dbReference type="InterPro" id="IPR012338">
    <property type="entry name" value="Beta-lactam/transpept-like"/>
</dbReference>
<name>A0A0T6BLF8_9BACI</name>
<dbReference type="InterPro" id="IPR005311">
    <property type="entry name" value="PBP_dimer"/>
</dbReference>
<comment type="subcellular location">
    <subcellularLocation>
        <location evidence="1">Membrane</location>
    </subcellularLocation>
</comment>
<evidence type="ECO:0000256" key="7">
    <source>
        <dbReference type="SAM" id="SignalP"/>
    </source>
</evidence>
<evidence type="ECO:0000259" key="10">
    <source>
        <dbReference type="Pfam" id="PF05223"/>
    </source>
</evidence>
<organism evidence="11 13">
    <name type="scientific">Bacillus glycinifermentans</name>
    <dbReference type="NCBI Taxonomy" id="1664069"/>
    <lineage>
        <taxon>Bacteria</taxon>
        <taxon>Bacillati</taxon>
        <taxon>Bacillota</taxon>
        <taxon>Bacilli</taxon>
        <taxon>Bacillales</taxon>
        <taxon>Bacillaceae</taxon>
        <taxon>Bacillus</taxon>
    </lineage>
</organism>
<dbReference type="PROSITE" id="PS51257">
    <property type="entry name" value="PROKAR_LIPOPROTEIN"/>
    <property type="match status" value="1"/>
</dbReference>
<evidence type="ECO:0000256" key="1">
    <source>
        <dbReference type="ARBA" id="ARBA00004370"/>
    </source>
</evidence>
<evidence type="ECO:0000313" key="14">
    <source>
        <dbReference type="Proteomes" id="UP001341297"/>
    </source>
</evidence>
<dbReference type="GO" id="GO:0008658">
    <property type="term" value="F:penicillin binding"/>
    <property type="evidence" value="ECO:0007669"/>
    <property type="project" value="InterPro"/>
</dbReference>
<dbReference type="SUPFAM" id="SSF54427">
    <property type="entry name" value="NTF2-like"/>
    <property type="match status" value="1"/>
</dbReference>
<dbReference type="SUPFAM" id="SSF56601">
    <property type="entry name" value="beta-lactamase/transpeptidase-like"/>
    <property type="match status" value="1"/>
</dbReference>
<dbReference type="Proteomes" id="UP001341297">
    <property type="component" value="Unassembled WGS sequence"/>
</dbReference>
<evidence type="ECO:0000259" key="8">
    <source>
        <dbReference type="Pfam" id="PF00905"/>
    </source>
</evidence>
<accession>A0A0T6BLF8</accession>
<evidence type="ECO:0000256" key="5">
    <source>
        <dbReference type="ARBA" id="ARBA00023136"/>
    </source>
</evidence>
<dbReference type="InterPro" id="IPR050515">
    <property type="entry name" value="Beta-lactam/transpept"/>
</dbReference>
<feature type="domain" description="Penicillin-binding protein dimerisation" evidence="9">
    <location>
        <begin position="156"/>
        <end position="310"/>
    </location>
</feature>
<dbReference type="UniPathway" id="UPA00219"/>
<evidence type="ECO:0000313" key="12">
    <source>
        <dbReference type="EMBL" id="MEC0487002.1"/>
    </source>
</evidence>
<evidence type="ECO:0000313" key="13">
    <source>
        <dbReference type="Proteomes" id="UP000036168"/>
    </source>
</evidence>
<proteinExistence type="inferred from homology"/>
<dbReference type="PANTHER" id="PTHR30627">
    <property type="entry name" value="PEPTIDOGLYCAN D,D-TRANSPEPTIDASE"/>
    <property type="match status" value="1"/>
</dbReference>
<dbReference type="EC" id="3.4.16.4" evidence="4"/>
<dbReference type="OrthoDB" id="9766847at2"/>
<feature type="domain" description="Penicillin-binding protein transpeptidase" evidence="8">
    <location>
        <begin position="351"/>
        <end position="662"/>
    </location>
</feature>
<dbReference type="SUPFAM" id="SSF56519">
    <property type="entry name" value="Penicillin binding protein dimerisation domain"/>
    <property type="match status" value="1"/>
</dbReference>
<dbReference type="GO" id="GO:0071555">
    <property type="term" value="P:cell wall organization"/>
    <property type="evidence" value="ECO:0007669"/>
    <property type="project" value="TreeGrafter"/>
</dbReference>
<feature type="signal peptide" evidence="7">
    <location>
        <begin position="1"/>
        <end position="27"/>
    </location>
</feature>
<reference evidence="11" key="2">
    <citation type="submission" date="2015-10" db="EMBL/GenBank/DDBJ databases">
        <authorList>
            <person name="Gilbert D.G."/>
        </authorList>
    </citation>
    <scope>NUCLEOTIDE SEQUENCE</scope>
    <source>
        <strain evidence="11">GO-13</strain>
    </source>
</reference>
<dbReference type="GO" id="GO:0009002">
    <property type="term" value="F:serine-type D-Ala-D-Ala carboxypeptidase activity"/>
    <property type="evidence" value="ECO:0007669"/>
    <property type="project" value="UniProtKB-EC"/>
</dbReference>
<dbReference type="Gene3D" id="3.30.1390.30">
    <property type="entry name" value="Penicillin-binding protein 2a, domain 3"/>
    <property type="match status" value="1"/>
</dbReference>
<dbReference type="Pfam" id="PF00905">
    <property type="entry name" value="Transpeptidase"/>
    <property type="match status" value="1"/>
</dbReference>
<dbReference type="InterPro" id="IPR036138">
    <property type="entry name" value="PBP_dimer_sf"/>
</dbReference>
<dbReference type="Proteomes" id="UP000036168">
    <property type="component" value="Unassembled WGS sequence"/>
</dbReference>
<dbReference type="GO" id="GO:0046677">
    <property type="term" value="P:response to antibiotic"/>
    <property type="evidence" value="ECO:0007669"/>
    <property type="project" value="InterPro"/>
</dbReference>
<reference evidence="11 13" key="1">
    <citation type="journal article" date="2015" name="Int. J. Syst. Evol. Microbiol.">
        <title>Bacillus glycinifermentans sp. nov., isolated from fermented soybean paste.</title>
        <authorList>
            <person name="Kim S.J."/>
            <person name="Dunlap C.A."/>
            <person name="Kwon S.W."/>
            <person name="Rooney A.P."/>
        </authorList>
    </citation>
    <scope>NUCLEOTIDE SEQUENCE [LARGE SCALE GENOMIC DNA]</scope>
    <source>
        <strain evidence="11 13">GO-13</strain>
    </source>
</reference>
<dbReference type="Pfam" id="PF05223">
    <property type="entry name" value="MecA_N"/>
    <property type="match status" value="1"/>
</dbReference>
<evidence type="ECO:0000256" key="3">
    <source>
        <dbReference type="ARBA" id="ARBA00007171"/>
    </source>
</evidence>
<keyword evidence="5" id="KW-0472">Membrane</keyword>
<dbReference type="InterPro" id="IPR007887">
    <property type="entry name" value="MecA_N"/>
</dbReference>